<comment type="caution">
    <text evidence="2">The sequence shown here is derived from an EMBL/GenBank/DDBJ whole genome shotgun (WGS) entry which is preliminary data.</text>
</comment>
<dbReference type="EMBL" id="BARW01042467">
    <property type="protein sequence ID" value="GAJ22506.1"/>
    <property type="molecule type" value="Genomic_DNA"/>
</dbReference>
<name>X1VW32_9ZZZZ</name>
<accession>X1VW32</accession>
<gene>
    <name evidence="2" type="ORF">S12H4_62917</name>
</gene>
<evidence type="ECO:0000256" key="1">
    <source>
        <dbReference type="SAM" id="Phobius"/>
    </source>
</evidence>
<keyword evidence="1" id="KW-0472">Membrane</keyword>
<feature type="transmembrane region" description="Helical" evidence="1">
    <location>
        <begin position="6"/>
        <end position="28"/>
    </location>
</feature>
<reference evidence="2" key="1">
    <citation type="journal article" date="2014" name="Front. Microbiol.">
        <title>High frequency of phylogenetically diverse reductive dehalogenase-homologous genes in deep subseafloor sedimentary metagenomes.</title>
        <authorList>
            <person name="Kawai M."/>
            <person name="Futagami T."/>
            <person name="Toyoda A."/>
            <person name="Takaki Y."/>
            <person name="Nishi S."/>
            <person name="Hori S."/>
            <person name="Arai W."/>
            <person name="Tsubouchi T."/>
            <person name="Morono Y."/>
            <person name="Uchiyama I."/>
            <person name="Ito T."/>
            <person name="Fujiyama A."/>
            <person name="Inagaki F."/>
            <person name="Takami H."/>
        </authorList>
    </citation>
    <scope>NUCLEOTIDE SEQUENCE</scope>
    <source>
        <strain evidence="2">Expedition CK06-06</strain>
    </source>
</reference>
<evidence type="ECO:0000313" key="2">
    <source>
        <dbReference type="EMBL" id="GAJ22506.1"/>
    </source>
</evidence>
<dbReference type="AlphaFoldDB" id="X1VW32"/>
<organism evidence="2">
    <name type="scientific">marine sediment metagenome</name>
    <dbReference type="NCBI Taxonomy" id="412755"/>
    <lineage>
        <taxon>unclassified sequences</taxon>
        <taxon>metagenomes</taxon>
        <taxon>ecological metagenomes</taxon>
    </lineage>
</organism>
<feature type="non-terminal residue" evidence="2">
    <location>
        <position position="1"/>
    </location>
</feature>
<sequence length="30" mass="3332">TEMLPLDYLIVATITLSCVTGSVAYRCLVW</sequence>
<keyword evidence="1" id="KW-0812">Transmembrane</keyword>
<protein>
    <submittedName>
        <fullName evidence="2">Uncharacterized protein</fullName>
    </submittedName>
</protein>
<keyword evidence="1" id="KW-1133">Transmembrane helix</keyword>
<proteinExistence type="predicted"/>